<keyword evidence="4" id="KW-0676">Redox-active center</keyword>
<dbReference type="EMBL" id="FXSZ01000008">
    <property type="protein sequence ID" value="SMO74634.1"/>
    <property type="molecule type" value="Genomic_DNA"/>
</dbReference>
<dbReference type="InterPro" id="IPR013740">
    <property type="entry name" value="Redoxin"/>
</dbReference>
<dbReference type="InterPro" id="IPR017937">
    <property type="entry name" value="Thioredoxin_CS"/>
</dbReference>
<keyword evidence="8" id="KW-1185">Reference proteome</keyword>
<dbReference type="GO" id="GO:0017004">
    <property type="term" value="P:cytochrome complex assembly"/>
    <property type="evidence" value="ECO:0007669"/>
    <property type="project" value="UniProtKB-KW"/>
</dbReference>
<sequence length="461" mass="52253">MKKYFSFLALTASTILGAHAQNFTEIKGVSKKSKPSEVKLYRVVYGRMEEFASTTPSANGAFGFSFQPDYKGFYVIGIGNPTQGTQDKFKLYVKGNDKINLELNDSTYVLTGENTKENQVLAQWQKFAYKIERKSVYFNKTRSIYVDFFPDLEAVATQVKTWTNGKATGNVEFDKLMKQTVDYDLAYFALTFLSTPRTVHPKVEDYTSYLKNFNADRFMQTEDLLKFPYGTRVLSSLISFKNREYGKYDLDKYVMSIPNDKLKGEYVLSNAVNTKSYTNYLELAEKYGKYFLTEDQKAREKKIAAGLATFKPGEKAINFTYPDAAGKQVSLTDFKGKIVLVDVWATWCGPCKRELPSLKQLEQEFHGKDVVFLSVSVDEDKDKEKWLKMIKDEQLGGVQLFASGWSQIAQAYGIKGIPRFMLFDRNGNVINVDAPRPSDPALKAVLENQLGLNSAKSLGTK</sequence>
<feature type="signal peptide" evidence="5">
    <location>
        <begin position="1"/>
        <end position="20"/>
    </location>
</feature>
<name>A0A521DSG4_9SPHI</name>
<evidence type="ECO:0000256" key="4">
    <source>
        <dbReference type="ARBA" id="ARBA00023284"/>
    </source>
</evidence>
<evidence type="ECO:0000259" key="6">
    <source>
        <dbReference type="PROSITE" id="PS51352"/>
    </source>
</evidence>
<dbReference type="PANTHER" id="PTHR42852:SF6">
    <property type="entry name" value="THIOL:DISULFIDE INTERCHANGE PROTEIN DSBE"/>
    <property type="match status" value="1"/>
</dbReference>
<dbReference type="PROSITE" id="PS00194">
    <property type="entry name" value="THIOREDOXIN_1"/>
    <property type="match status" value="1"/>
</dbReference>
<gene>
    <name evidence="7" type="ORF">SAMN06265350_10893</name>
</gene>
<dbReference type="RefSeq" id="WP_221929056.1">
    <property type="nucleotide sequence ID" value="NZ_FXSZ01000008.1"/>
</dbReference>
<protein>
    <submittedName>
        <fullName evidence="7">Peroxiredoxin</fullName>
    </submittedName>
</protein>
<feature type="domain" description="Thioredoxin" evidence="6">
    <location>
        <begin position="310"/>
        <end position="451"/>
    </location>
</feature>
<evidence type="ECO:0000256" key="5">
    <source>
        <dbReference type="SAM" id="SignalP"/>
    </source>
</evidence>
<dbReference type="GO" id="GO:0016491">
    <property type="term" value="F:oxidoreductase activity"/>
    <property type="evidence" value="ECO:0007669"/>
    <property type="project" value="InterPro"/>
</dbReference>
<keyword evidence="3" id="KW-1015">Disulfide bond</keyword>
<dbReference type="Pfam" id="PF08534">
    <property type="entry name" value="Redoxin"/>
    <property type="match status" value="1"/>
</dbReference>
<dbReference type="InterPro" id="IPR013766">
    <property type="entry name" value="Thioredoxin_domain"/>
</dbReference>
<keyword evidence="2" id="KW-0201">Cytochrome c-type biogenesis</keyword>
<dbReference type="InterPro" id="IPR050553">
    <property type="entry name" value="Thioredoxin_ResA/DsbE_sf"/>
</dbReference>
<proteinExistence type="predicted"/>
<reference evidence="7 8" key="1">
    <citation type="submission" date="2017-05" db="EMBL/GenBank/DDBJ databases">
        <authorList>
            <person name="Varghese N."/>
            <person name="Submissions S."/>
        </authorList>
    </citation>
    <scope>NUCLEOTIDE SEQUENCE [LARGE SCALE GENOMIC DNA]</scope>
    <source>
        <strain evidence="7 8">DSM 21342</strain>
    </source>
</reference>
<keyword evidence="5" id="KW-0732">Signal</keyword>
<evidence type="ECO:0000256" key="3">
    <source>
        <dbReference type="ARBA" id="ARBA00023157"/>
    </source>
</evidence>
<comment type="subcellular location">
    <subcellularLocation>
        <location evidence="1">Cell envelope</location>
    </subcellularLocation>
</comment>
<evidence type="ECO:0000256" key="1">
    <source>
        <dbReference type="ARBA" id="ARBA00004196"/>
    </source>
</evidence>
<dbReference type="CDD" id="cd02966">
    <property type="entry name" value="TlpA_like_family"/>
    <property type="match status" value="1"/>
</dbReference>
<dbReference type="Proteomes" id="UP000315971">
    <property type="component" value="Unassembled WGS sequence"/>
</dbReference>
<dbReference type="PANTHER" id="PTHR42852">
    <property type="entry name" value="THIOL:DISULFIDE INTERCHANGE PROTEIN DSBE"/>
    <property type="match status" value="1"/>
</dbReference>
<dbReference type="SUPFAM" id="SSF52833">
    <property type="entry name" value="Thioredoxin-like"/>
    <property type="match status" value="1"/>
</dbReference>
<evidence type="ECO:0000313" key="7">
    <source>
        <dbReference type="EMBL" id="SMO74634.1"/>
    </source>
</evidence>
<organism evidence="7 8">
    <name type="scientific">Solitalea koreensis</name>
    <dbReference type="NCBI Taxonomy" id="543615"/>
    <lineage>
        <taxon>Bacteria</taxon>
        <taxon>Pseudomonadati</taxon>
        <taxon>Bacteroidota</taxon>
        <taxon>Sphingobacteriia</taxon>
        <taxon>Sphingobacteriales</taxon>
        <taxon>Sphingobacteriaceae</taxon>
        <taxon>Solitalea</taxon>
    </lineage>
</organism>
<feature type="chain" id="PRO_5022031933" evidence="5">
    <location>
        <begin position="21"/>
        <end position="461"/>
    </location>
</feature>
<dbReference type="InterPro" id="IPR036249">
    <property type="entry name" value="Thioredoxin-like_sf"/>
</dbReference>
<evidence type="ECO:0000313" key="8">
    <source>
        <dbReference type="Proteomes" id="UP000315971"/>
    </source>
</evidence>
<dbReference type="PROSITE" id="PS51352">
    <property type="entry name" value="THIOREDOXIN_2"/>
    <property type="match status" value="1"/>
</dbReference>
<evidence type="ECO:0000256" key="2">
    <source>
        <dbReference type="ARBA" id="ARBA00022748"/>
    </source>
</evidence>
<dbReference type="GO" id="GO:0030313">
    <property type="term" value="C:cell envelope"/>
    <property type="evidence" value="ECO:0007669"/>
    <property type="project" value="UniProtKB-SubCell"/>
</dbReference>
<dbReference type="Gene3D" id="3.40.30.10">
    <property type="entry name" value="Glutaredoxin"/>
    <property type="match status" value="1"/>
</dbReference>
<accession>A0A521DSG4</accession>
<dbReference type="AlphaFoldDB" id="A0A521DSG4"/>